<keyword evidence="1" id="KW-0812">Transmembrane</keyword>
<dbReference type="AlphaFoldDB" id="B3EQP7"/>
<feature type="transmembrane region" description="Helical" evidence="1">
    <location>
        <begin position="46"/>
        <end position="68"/>
    </location>
</feature>
<accession>B3EQP7</accession>
<sequence>MNFITIAQSSFRVILGLDPWIHLFLDRMHGCRITPVKSEHLFHRGVLFFVITRGGMTVLNGLSVIPVLDP</sequence>
<keyword evidence="1" id="KW-1133">Transmembrane helix</keyword>
<keyword evidence="1" id="KW-0472">Membrane</keyword>
<evidence type="ECO:0000256" key="1">
    <source>
        <dbReference type="SAM" id="Phobius"/>
    </source>
</evidence>
<organism evidence="2">
    <name type="scientific">Chlorobium phaeobacteroides (strain BS1)</name>
    <dbReference type="NCBI Taxonomy" id="331678"/>
    <lineage>
        <taxon>Bacteria</taxon>
        <taxon>Pseudomonadati</taxon>
        <taxon>Chlorobiota</taxon>
        <taxon>Chlorobiia</taxon>
        <taxon>Chlorobiales</taxon>
        <taxon>Chlorobiaceae</taxon>
        <taxon>Chlorobium/Pelodictyon group</taxon>
        <taxon>Chlorobium</taxon>
    </lineage>
</organism>
<proteinExistence type="predicted"/>
<dbReference type="EMBL" id="CP001101">
    <property type="protein sequence ID" value="ACE04080.1"/>
    <property type="molecule type" value="Genomic_DNA"/>
</dbReference>
<name>B3EQP7_CHLPB</name>
<evidence type="ECO:0000313" key="2">
    <source>
        <dbReference type="EMBL" id="ACE04080.1"/>
    </source>
</evidence>
<reference evidence="2" key="1">
    <citation type="submission" date="2008-06" db="EMBL/GenBank/DDBJ databases">
        <title>Complete sequence of Chlorobium phaeobacteroides BS1.</title>
        <authorList>
            <consortium name="US DOE Joint Genome Institute"/>
            <person name="Lucas S."/>
            <person name="Copeland A."/>
            <person name="Lapidus A."/>
            <person name="Glavina del Rio T."/>
            <person name="Dalin E."/>
            <person name="Tice H."/>
            <person name="Bruce D."/>
            <person name="Goodwin L."/>
            <person name="Pitluck S."/>
            <person name="Schmutz J."/>
            <person name="Larimer F."/>
            <person name="Land M."/>
            <person name="Hauser L."/>
            <person name="Kyrpides N."/>
            <person name="Ovchinnikova G."/>
            <person name="Li T."/>
            <person name="Liu Z."/>
            <person name="Zhao F."/>
            <person name="Overmann J."/>
            <person name="Bryant D.A."/>
            <person name="Richardson P."/>
        </authorList>
    </citation>
    <scope>NUCLEOTIDE SEQUENCE [LARGE SCALE GENOMIC DNA]</scope>
    <source>
        <strain evidence="2">BS1</strain>
    </source>
</reference>
<protein>
    <submittedName>
        <fullName evidence="2">Uncharacterized protein</fullName>
    </submittedName>
</protein>
<dbReference type="HOGENOM" id="CLU_2750404_0_0_10"/>
<dbReference type="KEGG" id="cpb:Cphamn1_1142"/>
<gene>
    <name evidence="2" type="ordered locus">Cphamn1_1142</name>
</gene>